<reference evidence="1" key="1">
    <citation type="submission" date="2022-11" db="EMBL/GenBank/DDBJ databases">
        <title>Minimal conservation of predation-associated metabolite biosynthetic gene clusters underscores biosynthetic potential of Myxococcota including descriptions for ten novel species: Archangium lansinium sp. nov., Myxococcus landrumus sp. nov., Nannocystis bai.</title>
        <authorList>
            <person name="Ahearne A."/>
            <person name="Stevens C."/>
            <person name="Dowd S."/>
        </authorList>
    </citation>
    <scope>NUCLEOTIDE SEQUENCE</scope>
    <source>
        <strain evidence="1">Fl3</strain>
    </source>
</reference>
<proteinExistence type="predicted"/>
<gene>
    <name evidence="1" type="ORF">O0S08_35865</name>
</gene>
<accession>A0ABY7GX79</accession>
<evidence type="ECO:0000313" key="1">
    <source>
        <dbReference type="EMBL" id="WAS91589.1"/>
    </source>
</evidence>
<keyword evidence="2" id="KW-1185">Reference proteome</keyword>
<organism evidence="1 2">
    <name type="scientific">Nannocystis punicea</name>
    <dbReference type="NCBI Taxonomy" id="2995304"/>
    <lineage>
        <taxon>Bacteria</taxon>
        <taxon>Pseudomonadati</taxon>
        <taxon>Myxococcota</taxon>
        <taxon>Polyangia</taxon>
        <taxon>Nannocystales</taxon>
        <taxon>Nannocystaceae</taxon>
        <taxon>Nannocystis</taxon>
    </lineage>
</organism>
<protein>
    <recommendedName>
        <fullName evidence="3">Minor tail protein</fullName>
    </recommendedName>
</protein>
<evidence type="ECO:0008006" key="3">
    <source>
        <dbReference type="Google" id="ProtNLM"/>
    </source>
</evidence>
<sequence length="432" mass="47218">MTDISSNSKPDTALLLDAFLSDHFIDHSQYHKDVVEQDLGPTHWLAEASSARTAINGSREISLLWKIQSGQTGVLIDHGSSSTTYSYRIDVTSGNLVRCRYNNSTVVSANLPGVVAATDHTFLISWCQHPSAPNYRSELYIYNLTLGGANFVFTTGQHLVVTASPTDTLSIGAGFGGSSPFAGGTDFNQVRIGRRFHSTTEQWEDWISQRKPPDMTQLRRSPPLVPDRATLDIADEGSLVGPAHLWSGHAYEQADRRLLGSLVNTRVYDPLRITNTFAPAAWWRTAPGDTAVRLCTTLLWCRPVPRKVNFAHVRLFVRQTIEFGANTAEVRYRCYSIAGLPVLNEAVGPLTFHRTAAATCNTPHGTNAGEWLDLGALPLAVDDLGMTWLAVGIEFDETNPALASDTSAFVRAITIDPYFEQSGGGGLDIQDP</sequence>
<dbReference type="Proteomes" id="UP001164459">
    <property type="component" value="Chromosome"/>
</dbReference>
<dbReference type="EMBL" id="CP114040">
    <property type="protein sequence ID" value="WAS91589.1"/>
    <property type="molecule type" value="Genomic_DNA"/>
</dbReference>
<dbReference type="RefSeq" id="WP_269033951.1">
    <property type="nucleotide sequence ID" value="NZ_CP114040.1"/>
</dbReference>
<name>A0ABY7GX79_9BACT</name>
<evidence type="ECO:0000313" key="2">
    <source>
        <dbReference type="Proteomes" id="UP001164459"/>
    </source>
</evidence>